<dbReference type="PaxDb" id="30732-ENSOMEP00000024751"/>
<keyword evidence="8" id="KW-0393">Immunoglobulin domain</keyword>
<evidence type="ECO:0000313" key="19">
    <source>
        <dbReference type="Ensembl" id="ENSOMEP00000024751.1"/>
    </source>
</evidence>
<evidence type="ECO:0000313" key="20">
    <source>
        <dbReference type="Proteomes" id="UP000261560"/>
    </source>
</evidence>
<dbReference type="PROSITE" id="PS50963">
    <property type="entry name" value="LINK_2"/>
    <property type="match status" value="2"/>
</dbReference>
<dbReference type="Pfam" id="PF00008">
    <property type="entry name" value="EGF"/>
    <property type="match status" value="1"/>
</dbReference>
<comment type="subcellular location">
    <subcellularLocation>
        <location evidence="1">Secreted</location>
    </subcellularLocation>
</comment>
<dbReference type="FunFam" id="3.10.100.10:FF:000011">
    <property type="entry name" value="Aggrecan core protein"/>
    <property type="match status" value="1"/>
</dbReference>
<dbReference type="GO" id="GO:0010001">
    <property type="term" value="P:glial cell differentiation"/>
    <property type="evidence" value="ECO:0007669"/>
    <property type="project" value="TreeGrafter"/>
</dbReference>
<evidence type="ECO:0000259" key="18">
    <source>
        <dbReference type="PROSITE" id="PS50963"/>
    </source>
</evidence>
<feature type="chain" id="PRO_5017227621" evidence="13">
    <location>
        <begin position="29"/>
        <end position="1493"/>
    </location>
</feature>
<dbReference type="InterPro" id="IPR000436">
    <property type="entry name" value="Sushi_SCR_CCP_dom"/>
</dbReference>
<feature type="compositionally biased region" description="Polar residues" evidence="12">
    <location>
        <begin position="684"/>
        <end position="693"/>
    </location>
</feature>
<feature type="disulfide bond" evidence="10">
    <location>
        <begin position="1390"/>
        <end position="1433"/>
    </location>
</feature>
<sequence length="1493" mass="162764">MWTGCWFWTLSRMWTGCWFWTFSRRSAALTDSSSSDEVEHLRVNIPHSGPVSAPLGSSISIPCLVSSSSSSSSSSPSVPRVKWTVVSGGKETPILVARGHRVKINEDYRDRAALLNYTSFPLDPTLWLGDLRHGDSGFYRCEVQQGLEDTSDVFQLKVKGVVFHYRDASDRYAFSFQQAHRACEVIGAQMATPEQLLAAYYDGYEQCDAGWLADQSVRYPIQEPRDGCYGDMNGQPGVRNYGTMDPDNLYDVYCYVEETGGEVFHDDAPQQLSFHEARAFCGAAGARLATTAQLYAAWSEGLDHCSPGWLADGSVRYPIRNPRERCGGPQAGVKTLYRFSNQTGFPEASSLHDVFCFNETSRNSSDDVSMDAEDFEQNVVILMESEQELQLSQRAEQVEREAQSRLESLPFSAPPETATSNPTAGPSDSSDPAPFPTPEAEILHSSDPAPLPTPKPNILHSSDPAPFLMSEVKFLNTSDSTPFQTPEPRLLNFSDPAPFLMSEVEILNSTDTTPFPMSEVHLFNSSDSAPFHTPDLDLLNSFDSAPFHTPDLDLLNSSDSAPFHTPEPDHVNFSDSAPFPMSEVHLLNSSYSAPFPTPDPDLLHSLEDVSHVPFNTRPPAGVNRSTTGTETTPLPRPHDQTDPYPNDTPTSHQHDLQRGSNESQTQNQSVLDSNPEDHKGPSEDLQQNQNQSEPVEGRGVLLGSATATSRDLDRMSPVVPVEDQTPTDSLWTRTDGSGEPAQERSSAAETLAATSRAPPPAEDPSEPRASAPPPYSATSHPDEPSSHVPPTAPQVGESSPPDGGEGLTSDPAQGQTAGYWEWVETVSSPHEDGSGVLHPEGGAAAPTAEEHELDAPAATEEMRVQVPPELSGDGPTLFTEAAGQNRTFDPEDEVRVAFTRLSREDSRTSAAPLGEDVTSFNDTDDQSESPASTPLLLTVGDQPPTVAFYGPEEDVAPRHQEELSSAPEDNVHGNESDAAPARQGDANVSLVHASRQPEVTPPVEGGARATSTPENEGEAFPSLVSMETIHTFPTMDHEDDANETPPPAHGGGARATATPENEGEAFPMAVSIETLNTFPTMDHEEDANETPPPAHGGGAKSTPTTDLEGESRPGPPLEVYSTSPAGPQTSEYSSFPASPGEQVSLTEADSHSSAPGSSVGANPVPTATISSLTPRVFAETAEDLHAMPPLDLLPPEINLTQPPPLLLLPNERAAVGGAEKFSDVCLDDPCQNGGTCTEDQGQPRCLCLPSYGGPFCQSDLQRCEPGWDKFHGFCYRHFSRRQSWEVAEQHCRKLGAHLVSIMTPEEQDYINRNYKEYQWTGLNDKTFEDDFRWSDGNQLLYENWYRGQPDSFFLSGEDCVVMVWHDGGRWSDVPCNYHLAYTCKKGTSSCGRPPKVRNAVLFGKVRQNYETNAAVRFHCEGGFQQRLRPLVRCLHGGRWERPQIQCIPEGGASEGGASERRPDHMVTTHSNFAAAEVQDEVTTKTVEFWEIKF</sequence>
<organism evidence="19 20">
    <name type="scientific">Oryzias melastigma</name>
    <name type="common">Marine medaka</name>
    <dbReference type="NCBI Taxonomy" id="30732"/>
    <lineage>
        <taxon>Eukaryota</taxon>
        <taxon>Metazoa</taxon>
        <taxon>Chordata</taxon>
        <taxon>Craniata</taxon>
        <taxon>Vertebrata</taxon>
        <taxon>Euteleostomi</taxon>
        <taxon>Actinopterygii</taxon>
        <taxon>Neopterygii</taxon>
        <taxon>Teleostei</taxon>
        <taxon>Neoteleostei</taxon>
        <taxon>Acanthomorphata</taxon>
        <taxon>Ovalentaria</taxon>
        <taxon>Atherinomorphae</taxon>
        <taxon>Beloniformes</taxon>
        <taxon>Adrianichthyidae</taxon>
        <taxon>Oryziinae</taxon>
        <taxon>Oryzias</taxon>
    </lineage>
</organism>
<feature type="disulfide bond" evidence="10">
    <location>
        <begin position="1419"/>
        <end position="1446"/>
    </location>
</feature>
<dbReference type="PROSITE" id="PS50923">
    <property type="entry name" value="SUSHI"/>
    <property type="match status" value="1"/>
</dbReference>
<feature type="disulfide bond" evidence="11">
    <location>
        <begin position="305"/>
        <end position="326"/>
    </location>
</feature>
<feature type="signal peptide" evidence="13">
    <location>
        <begin position="1"/>
        <end position="28"/>
    </location>
</feature>
<dbReference type="GO" id="GO:0005615">
    <property type="term" value="C:extracellular space"/>
    <property type="evidence" value="ECO:0007669"/>
    <property type="project" value="TreeGrafter"/>
</dbReference>
<feature type="domain" description="EGF-like" evidence="14">
    <location>
        <begin position="1221"/>
        <end position="1257"/>
    </location>
</feature>
<dbReference type="CDD" id="cd03520">
    <property type="entry name" value="Link_domain_CSPGs_modules_2_4"/>
    <property type="match status" value="1"/>
</dbReference>
<dbReference type="PROSITE" id="PS50026">
    <property type="entry name" value="EGF_3"/>
    <property type="match status" value="1"/>
</dbReference>
<evidence type="ECO:0000256" key="9">
    <source>
        <dbReference type="PROSITE-ProRule" id="PRU00076"/>
    </source>
</evidence>
<keyword evidence="3 13" id="KW-0732">Signal</keyword>
<reference evidence="19" key="2">
    <citation type="submission" date="2025-09" db="UniProtKB">
        <authorList>
            <consortium name="Ensembl"/>
        </authorList>
    </citation>
    <scope>IDENTIFICATION</scope>
</reference>
<feature type="domain" description="Sushi" evidence="17">
    <location>
        <begin position="1388"/>
        <end position="1448"/>
    </location>
</feature>
<feature type="compositionally biased region" description="Polar residues" evidence="12">
    <location>
        <begin position="658"/>
        <end position="672"/>
    </location>
</feature>
<dbReference type="InterPro" id="IPR035976">
    <property type="entry name" value="Sushi/SCR/CCP_sf"/>
</dbReference>
<feature type="domain" description="Link" evidence="18">
    <location>
        <begin position="161"/>
        <end position="256"/>
    </location>
</feature>
<dbReference type="CDD" id="cd00054">
    <property type="entry name" value="EGF_CA"/>
    <property type="match status" value="1"/>
</dbReference>
<dbReference type="PRINTS" id="PR01265">
    <property type="entry name" value="LINKMODULE"/>
</dbReference>
<evidence type="ECO:0000256" key="1">
    <source>
        <dbReference type="ARBA" id="ARBA00004613"/>
    </source>
</evidence>
<dbReference type="PANTHER" id="PTHR22804">
    <property type="entry name" value="AGGRECAN/VERSICAN PROTEOGLYCAN"/>
    <property type="match status" value="1"/>
</dbReference>
<evidence type="ECO:0000256" key="13">
    <source>
        <dbReference type="SAM" id="SignalP"/>
    </source>
</evidence>
<feature type="compositionally biased region" description="Polar residues" evidence="12">
    <location>
        <begin position="623"/>
        <end position="632"/>
    </location>
</feature>
<keyword evidence="5" id="KW-0654">Proteoglycan</keyword>
<dbReference type="PROSITE" id="PS01241">
    <property type="entry name" value="LINK_1"/>
    <property type="match status" value="1"/>
</dbReference>
<dbReference type="SUPFAM" id="SSF57535">
    <property type="entry name" value="Complement control module/SCR domain"/>
    <property type="match status" value="1"/>
</dbReference>
<dbReference type="InterPro" id="IPR003599">
    <property type="entry name" value="Ig_sub"/>
</dbReference>
<feature type="region of interest" description="Disordered" evidence="12">
    <location>
        <begin position="611"/>
        <end position="853"/>
    </location>
</feature>
<dbReference type="GO" id="GO:0005540">
    <property type="term" value="F:hyaluronic acid binding"/>
    <property type="evidence" value="ECO:0007669"/>
    <property type="project" value="InterPro"/>
</dbReference>
<feature type="compositionally biased region" description="Polar residues" evidence="12">
    <location>
        <begin position="417"/>
        <end position="430"/>
    </location>
</feature>
<dbReference type="SMART" id="SM00034">
    <property type="entry name" value="CLECT"/>
    <property type="match status" value="1"/>
</dbReference>
<dbReference type="InterPro" id="IPR016186">
    <property type="entry name" value="C-type_lectin-like/link_sf"/>
</dbReference>
<evidence type="ECO:0000256" key="6">
    <source>
        <dbReference type="ARBA" id="ARBA00023157"/>
    </source>
</evidence>
<dbReference type="PROSITE" id="PS50041">
    <property type="entry name" value="C_TYPE_LECTIN_2"/>
    <property type="match status" value="1"/>
</dbReference>
<dbReference type="InterPro" id="IPR000538">
    <property type="entry name" value="Link_dom"/>
</dbReference>
<dbReference type="FunFam" id="2.10.70.10:FF:000003">
    <property type="entry name" value="Versican core protein"/>
    <property type="match status" value="1"/>
</dbReference>
<evidence type="ECO:0000256" key="12">
    <source>
        <dbReference type="SAM" id="MobiDB-lite"/>
    </source>
</evidence>
<evidence type="ECO:0000256" key="2">
    <source>
        <dbReference type="ARBA" id="ARBA00022525"/>
    </source>
</evidence>
<dbReference type="Gene3D" id="2.10.25.10">
    <property type="entry name" value="Laminin"/>
    <property type="match status" value="1"/>
</dbReference>
<proteinExistence type="predicted"/>
<feature type="region of interest" description="Disordered" evidence="12">
    <location>
        <begin position="391"/>
        <end position="463"/>
    </location>
</feature>
<name>A0A3B3D4H1_ORYME</name>
<dbReference type="InterPro" id="IPR036179">
    <property type="entry name" value="Ig-like_dom_sf"/>
</dbReference>
<dbReference type="Proteomes" id="UP000261560">
    <property type="component" value="Unplaced"/>
</dbReference>
<evidence type="ECO:0000256" key="8">
    <source>
        <dbReference type="ARBA" id="ARBA00023319"/>
    </source>
</evidence>
<dbReference type="PROSITE" id="PS50835">
    <property type="entry name" value="IG_LIKE"/>
    <property type="match status" value="1"/>
</dbReference>
<keyword evidence="2" id="KW-0964">Secreted</keyword>
<dbReference type="GO" id="GO:0045202">
    <property type="term" value="C:synapse"/>
    <property type="evidence" value="ECO:0007669"/>
    <property type="project" value="TreeGrafter"/>
</dbReference>
<dbReference type="GO" id="GO:0007417">
    <property type="term" value="P:central nervous system development"/>
    <property type="evidence" value="ECO:0007669"/>
    <property type="project" value="TreeGrafter"/>
</dbReference>
<feature type="domain" description="C-type lectin" evidence="15">
    <location>
        <begin position="1270"/>
        <end position="1384"/>
    </location>
</feature>
<evidence type="ECO:0000256" key="5">
    <source>
        <dbReference type="ARBA" id="ARBA00022974"/>
    </source>
</evidence>
<dbReference type="SMART" id="SM00181">
    <property type="entry name" value="EGF"/>
    <property type="match status" value="1"/>
</dbReference>
<dbReference type="GO" id="GO:0002052">
    <property type="term" value="P:positive regulation of neuroblast proliferation"/>
    <property type="evidence" value="ECO:0007669"/>
    <property type="project" value="TreeGrafter"/>
</dbReference>
<feature type="region of interest" description="Disordered" evidence="12">
    <location>
        <begin position="867"/>
        <end position="1166"/>
    </location>
</feature>
<dbReference type="InterPro" id="IPR001304">
    <property type="entry name" value="C-type_lectin-like"/>
</dbReference>
<dbReference type="Ensembl" id="ENSOMET00000008882.1">
    <property type="protein sequence ID" value="ENSOMEP00000024751.1"/>
    <property type="gene ID" value="ENSOMEG00000005605.1"/>
</dbReference>
<evidence type="ECO:0000259" key="16">
    <source>
        <dbReference type="PROSITE" id="PS50835"/>
    </source>
</evidence>
<dbReference type="InterPro" id="IPR000742">
    <property type="entry name" value="EGF"/>
</dbReference>
<dbReference type="InterPro" id="IPR016187">
    <property type="entry name" value="CTDL_fold"/>
</dbReference>
<dbReference type="GeneTree" id="ENSGT00940000157343"/>
<dbReference type="InterPro" id="IPR050691">
    <property type="entry name" value="Hyaluronan_bind_Proteoglycan"/>
</dbReference>
<evidence type="ECO:0000256" key="11">
    <source>
        <dbReference type="PROSITE-ProRule" id="PRU00323"/>
    </source>
</evidence>
<feature type="compositionally biased region" description="Polar residues" evidence="12">
    <location>
        <begin position="1120"/>
        <end position="1166"/>
    </location>
</feature>
<dbReference type="SMART" id="SM00032">
    <property type="entry name" value="CCP"/>
    <property type="match status" value="1"/>
</dbReference>
<protein>
    <submittedName>
        <fullName evidence="19">Brevican core protein-like</fullName>
    </submittedName>
</protein>
<dbReference type="Pfam" id="PF00084">
    <property type="entry name" value="Sushi"/>
    <property type="match status" value="1"/>
</dbReference>
<feature type="disulfide bond" evidence="9">
    <location>
        <begin position="1247"/>
        <end position="1256"/>
    </location>
</feature>
<keyword evidence="6 9" id="KW-1015">Disulfide bond</keyword>
<dbReference type="Gene3D" id="2.10.70.10">
    <property type="entry name" value="Complement Module, domain 1"/>
    <property type="match status" value="1"/>
</dbReference>
<feature type="compositionally biased region" description="Low complexity" evidence="12">
    <location>
        <begin position="838"/>
        <end position="847"/>
    </location>
</feature>
<dbReference type="GO" id="GO:0007155">
    <property type="term" value="P:cell adhesion"/>
    <property type="evidence" value="ECO:0007669"/>
    <property type="project" value="InterPro"/>
</dbReference>
<dbReference type="SMART" id="SM00445">
    <property type="entry name" value="LINK"/>
    <property type="match status" value="2"/>
</dbReference>
<feature type="disulfide bond" evidence="11">
    <location>
        <begin position="207"/>
        <end position="228"/>
    </location>
</feature>
<keyword evidence="10" id="KW-0768">Sushi</keyword>
<dbReference type="Gene3D" id="3.10.100.10">
    <property type="entry name" value="Mannose-Binding Protein A, subunit A"/>
    <property type="match status" value="3"/>
</dbReference>
<evidence type="ECO:0000256" key="4">
    <source>
        <dbReference type="ARBA" id="ARBA00022737"/>
    </source>
</evidence>
<dbReference type="PROSITE" id="PS00615">
    <property type="entry name" value="C_TYPE_LECTIN_1"/>
    <property type="match status" value="1"/>
</dbReference>
<accession>A0A3B3D4H1</accession>
<dbReference type="Gene3D" id="2.60.40.10">
    <property type="entry name" value="Immunoglobulins"/>
    <property type="match status" value="1"/>
</dbReference>
<evidence type="ECO:0000256" key="10">
    <source>
        <dbReference type="PROSITE-ProRule" id="PRU00302"/>
    </source>
</evidence>
<reference evidence="19" key="1">
    <citation type="submission" date="2025-08" db="UniProtKB">
        <authorList>
            <consortium name="Ensembl"/>
        </authorList>
    </citation>
    <scope>IDENTIFICATION</scope>
</reference>
<comment type="caution">
    <text evidence="9">Lacks conserved residue(s) required for the propagation of feature annotation.</text>
</comment>
<keyword evidence="4" id="KW-0677">Repeat</keyword>
<keyword evidence="7" id="KW-0325">Glycoprotein</keyword>
<dbReference type="CDD" id="cd03517">
    <property type="entry name" value="Link_domain_CSPGs_modules_1_3"/>
    <property type="match status" value="1"/>
</dbReference>
<dbReference type="GO" id="GO:0001501">
    <property type="term" value="P:skeletal system development"/>
    <property type="evidence" value="ECO:0007669"/>
    <property type="project" value="TreeGrafter"/>
</dbReference>
<dbReference type="Pfam" id="PF00193">
    <property type="entry name" value="Xlink"/>
    <property type="match status" value="2"/>
</dbReference>
<dbReference type="STRING" id="30732.ENSOMEP00000024751"/>
<dbReference type="PROSITE" id="PS00022">
    <property type="entry name" value="EGF_1"/>
    <property type="match status" value="1"/>
</dbReference>
<feature type="compositionally biased region" description="Polar residues" evidence="12">
    <location>
        <begin position="724"/>
        <end position="735"/>
    </location>
</feature>
<dbReference type="InterPro" id="IPR013783">
    <property type="entry name" value="Ig-like_fold"/>
</dbReference>
<dbReference type="Pfam" id="PF00059">
    <property type="entry name" value="Lectin_C"/>
    <property type="match status" value="1"/>
</dbReference>
<keyword evidence="9" id="KW-0245">EGF-like domain</keyword>
<evidence type="ECO:0000256" key="7">
    <source>
        <dbReference type="ARBA" id="ARBA00023180"/>
    </source>
</evidence>
<dbReference type="CDD" id="cd00033">
    <property type="entry name" value="CCP"/>
    <property type="match status" value="1"/>
</dbReference>
<feature type="domain" description="Link" evidence="18">
    <location>
        <begin position="262"/>
        <end position="358"/>
    </location>
</feature>
<evidence type="ECO:0000259" key="14">
    <source>
        <dbReference type="PROSITE" id="PS50026"/>
    </source>
</evidence>
<dbReference type="InterPro" id="IPR018378">
    <property type="entry name" value="C-type_lectin_CS"/>
</dbReference>
<dbReference type="SUPFAM" id="SSF56436">
    <property type="entry name" value="C-type lectin-like"/>
    <property type="match status" value="3"/>
</dbReference>
<dbReference type="PANTHER" id="PTHR22804:SF41">
    <property type="entry name" value="BREVICAN CORE PROTEIN"/>
    <property type="match status" value="1"/>
</dbReference>
<evidence type="ECO:0000259" key="17">
    <source>
        <dbReference type="PROSITE" id="PS50923"/>
    </source>
</evidence>
<dbReference type="FunFam" id="3.10.100.10:FF:000002">
    <property type="entry name" value="Hyaluronan proteoglycan link protein 1"/>
    <property type="match status" value="1"/>
</dbReference>
<dbReference type="SMART" id="SM00409">
    <property type="entry name" value="IG"/>
    <property type="match status" value="1"/>
</dbReference>
<dbReference type="InterPro" id="IPR007110">
    <property type="entry name" value="Ig-like_dom"/>
</dbReference>
<dbReference type="GO" id="GO:0072534">
    <property type="term" value="C:perineuronal net"/>
    <property type="evidence" value="ECO:0007669"/>
    <property type="project" value="TreeGrafter"/>
</dbReference>
<evidence type="ECO:0000256" key="3">
    <source>
        <dbReference type="ARBA" id="ARBA00022729"/>
    </source>
</evidence>
<dbReference type="FunFam" id="3.10.100.10:FF:000003">
    <property type="entry name" value="Versican core protein"/>
    <property type="match status" value="1"/>
</dbReference>
<evidence type="ECO:0000259" key="15">
    <source>
        <dbReference type="PROSITE" id="PS50041"/>
    </source>
</evidence>
<dbReference type="SUPFAM" id="SSF48726">
    <property type="entry name" value="Immunoglobulin"/>
    <property type="match status" value="1"/>
</dbReference>
<keyword evidence="20" id="KW-1185">Reference proteome</keyword>
<feature type="domain" description="Ig-like" evidence="16">
    <location>
        <begin position="46"/>
        <end position="154"/>
    </location>
</feature>